<comment type="caution">
    <text evidence="2">The sequence shown here is derived from an EMBL/GenBank/DDBJ whole genome shotgun (WGS) entry which is preliminary data.</text>
</comment>
<feature type="signal peptide" evidence="1">
    <location>
        <begin position="1"/>
        <end position="20"/>
    </location>
</feature>
<evidence type="ECO:0000256" key="1">
    <source>
        <dbReference type="SAM" id="SignalP"/>
    </source>
</evidence>
<dbReference type="AlphaFoldDB" id="A0A8S2EDL2"/>
<dbReference type="EMBL" id="CAJOBA010035536">
    <property type="protein sequence ID" value="CAF4006201.1"/>
    <property type="molecule type" value="Genomic_DNA"/>
</dbReference>
<dbReference type="SUPFAM" id="SSF53474">
    <property type="entry name" value="alpha/beta-Hydrolases"/>
    <property type="match status" value="1"/>
</dbReference>
<dbReference type="PANTHER" id="PTHR42972">
    <property type="entry name" value="TOL-PAL SYSTEM PROTEIN TOLB"/>
    <property type="match status" value="1"/>
</dbReference>
<evidence type="ECO:0000313" key="4">
    <source>
        <dbReference type="Proteomes" id="UP000677228"/>
    </source>
</evidence>
<feature type="chain" id="PRO_5036434525" description="Carboxylic ester hydrolase" evidence="1">
    <location>
        <begin position="21"/>
        <end position="311"/>
    </location>
</feature>
<dbReference type="Proteomes" id="UP000682733">
    <property type="component" value="Unassembled WGS sequence"/>
</dbReference>
<dbReference type="Gene3D" id="3.40.50.1820">
    <property type="entry name" value="alpha/beta hydrolase"/>
    <property type="match status" value="1"/>
</dbReference>
<gene>
    <name evidence="2" type="ORF">OVA965_LOCUS23745</name>
    <name evidence="3" type="ORF">TMI583_LOCUS24466</name>
</gene>
<evidence type="ECO:0000313" key="3">
    <source>
        <dbReference type="EMBL" id="CAF4006201.1"/>
    </source>
</evidence>
<dbReference type="PANTHER" id="PTHR42972:SF8">
    <property type="entry name" value="POLYHYDROXYBUTYRATE DEPOLYMERASE"/>
    <property type="match status" value="1"/>
</dbReference>
<dbReference type="EMBL" id="CAJNOK010014005">
    <property type="protein sequence ID" value="CAF1195932.1"/>
    <property type="molecule type" value="Genomic_DNA"/>
</dbReference>
<name>A0A8S2EDL2_9BILA</name>
<evidence type="ECO:0000313" key="2">
    <source>
        <dbReference type="EMBL" id="CAF1195932.1"/>
    </source>
</evidence>
<sequence>MWSAVVAPLLLLLVSTAIDGLPRTDVTVSGISSGGAMAAQLHIVFSQDISACGIVTGIPYYCSRGNIMNMNACMNGPATLISVSSITNKINSYASSALIDKVDNLSSNPIYIFHGKSDHTIAGNVVKVNEQIYKPYNVRIKTNYDTMANHGFVTDNYGGKCEILESTQYINNCNFNLAYDMLNYLYSGHLIKPSTTSTILKGKLLEFDQNAFIDPPLQVTTTPLKQQEQRGIFDLWSQWVDATLQLYNPVNYLPSNGTFFGFAFPTTTSFSNNGFDKTGYLYVPSGCSKGKNCSIHVALHGCKQGKTSSSV</sequence>
<protein>
    <recommendedName>
        <fullName evidence="5">Carboxylic ester hydrolase</fullName>
    </recommendedName>
</protein>
<reference evidence="2" key="1">
    <citation type="submission" date="2021-02" db="EMBL/GenBank/DDBJ databases">
        <authorList>
            <person name="Nowell W R."/>
        </authorList>
    </citation>
    <scope>NUCLEOTIDE SEQUENCE</scope>
</reference>
<proteinExistence type="predicted"/>
<dbReference type="InterPro" id="IPR029058">
    <property type="entry name" value="AB_hydrolase_fold"/>
</dbReference>
<evidence type="ECO:0008006" key="5">
    <source>
        <dbReference type="Google" id="ProtNLM"/>
    </source>
</evidence>
<organism evidence="2 4">
    <name type="scientific">Didymodactylos carnosus</name>
    <dbReference type="NCBI Taxonomy" id="1234261"/>
    <lineage>
        <taxon>Eukaryota</taxon>
        <taxon>Metazoa</taxon>
        <taxon>Spiralia</taxon>
        <taxon>Gnathifera</taxon>
        <taxon>Rotifera</taxon>
        <taxon>Eurotatoria</taxon>
        <taxon>Bdelloidea</taxon>
        <taxon>Philodinida</taxon>
        <taxon>Philodinidae</taxon>
        <taxon>Didymodactylos</taxon>
    </lineage>
</organism>
<keyword evidence="1" id="KW-0732">Signal</keyword>
<dbReference type="Proteomes" id="UP000677228">
    <property type="component" value="Unassembled WGS sequence"/>
</dbReference>
<accession>A0A8S2EDL2</accession>